<dbReference type="GO" id="GO:0008270">
    <property type="term" value="F:zinc ion binding"/>
    <property type="evidence" value="ECO:0007669"/>
    <property type="project" value="UniProtKB-KW"/>
</dbReference>
<feature type="domain" description="C2H2-type" evidence="6">
    <location>
        <begin position="34"/>
        <end position="63"/>
    </location>
</feature>
<dbReference type="InterPro" id="IPR013087">
    <property type="entry name" value="Znf_C2H2_type"/>
</dbReference>
<evidence type="ECO:0000259" key="6">
    <source>
        <dbReference type="PROSITE" id="PS50157"/>
    </source>
</evidence>
<evidence type="ECO:0000256" key="4">
    <source>
        <dbReference type="ARBA" id="ARBA00022833"/>
    </source>
</evidence>
<evidence type="ECO:0000256" key="2">
    <source>
        <dbReference type="ARBA" id="ARBA00022737"/>
    </source>
</evidence>
<dbReference type="Proteomes" id="UP000663844">
    <property type="component" value="Unassembled WGS sequence"/>
</dbReference>
<dbReference type="PROSITE" id="PS50157">
    <property type="entry name" value="ZINC_FINGER_C2H2_2"/>
    <property type="match status" value="3"/>
</dbReference>
<dbReference type="AlphaFoldDB" id="A0A818QL12"/>
<dbReference type="SUPFAM" id="SSF57667">
    <property type="entry name" value="beta-beta-alpha zinc fingers"/>
    <property type="match status" value="2"/>
</dbReference>
<dbReference type="Pfam" id="PF00096">
    <property type="entry name" value="zf-C2H2"/>
    <property type="match status" value="1"/>
</dbReference>
<comment type="caution">
    <text evidence="8">The sequence shown here is derived from an EMBL/GenBank/DDBJ whole genome shotgun (WGS) entry which is preliminary data.</text>
</comment>
<dbReference type="InterPro" id="IPR036236">
    <property type="entry name" value="Znf_C2H2_sf"/>
</dbReference>
<evidence type="ECO:0000313" key="7">
    <source>
        <dbReference type="EMBL" id="CAF0766145.1"/>
    </source>
</evidence>
<dbReference type="SMART" id="SM00355">
    <property type="entry name" value="ZnF_C2H2"/>
    <property type="match status" value="3"/>
</dbReference>
<evidence type="ECO:0000256" key="1">
    <source>
        <dbReference type="ARBA" id="ARBA00022723"/>
    </source>
</evidence>
<dbReference type="PROSITE" id="PS00028">
    <property type="entry name" value="ZINC_FINGER_C2H2_1"/>
    <property type="match status" value="3"/>
</dbReference>
<feature type="domain" description="C2H2-type" evidence="6">
    <location>
        <begin position="161"/>
        <end position="190"/>
    </location>
</feature>
<keyword evidence="4" id="KW-0862">Zinc</keyword>
<gene>
    <name evidence="7" type="ORF">JYZ213_LOCUS3347</name>
    <name evidence="8" type="ORF">OXD698_LOCUS8566</name>
</gene>
<evidence type="ECO:0000256" key="3">
    <source>
        <dbReference type="ARBA" id="ARBA00022771"/>
    </source>
</evidence>
<sequence length="304" mass="34606">MEIVSIELLSQNTSSTTEDNSPQITNNASNSNQLWCNICQRQFRSTSALYQHGKRLSHLKRAMKISSSRCTTITNGKITSCIQRSKPLYTPIPIIRIPSPPNPSSSLSQIETNPTNQIIIRKKRHAESNTISYKCDLCGCRCWSIRNMHRHIRLHADVRPYTCNICQLKFKSHSNLMKHFKTSRHQQKKENNEKNWSIDSQAVQEQNKLINQILIIDDNEPEEKLDAISNESSSSIDESNNLLEDLHIPDSRLIDGDAAELALIDPNTFEELHKAAECLLNLQGVFYFGEDENGTERSNSLLTT</sequence>
<proteinExistence type="predicted"/>
<keyword evidence="1" id="KW-0479">Metal-binding</keyword>
<keyword evidence="2" id="KW-0677">Repeat</keyword>
<organism evidence="8 9">
    <name type="scientific">Adineta steineri</name>
    <dbReference type="NCBI Taxonomy" id="433720"/>
    <lineage>
        <taxon>Eukaryota</taxon>
        <taxon>Metazoa</taxon>
        <taxon>Spiralia</taxon>
        <taxon>Gnathifera</taxon>
        <taxon>Rotifera</taxon>
        <taxon>Eurotatoria</taxon>
        <taxon>Bdelloidea</taxon>
        <taxon>Adinetida</taxon>
        <taxon>Adinetidae</taxon>
        <taxon>Adineta</taxon>
    </lineage>
</organism>
<feature type="domain" description="C2H2-type" evidence="6">
    <location>
        <begin position="133"/>
        <end position="160"/>
    </location>
</feature>
<name>A0A818QL12_9BILA</name>
<reference evidence="8" key="1">
    <citation type="submission" date="2021-02" db="EMBL/GenBank/DDBJ databases">
        <authorList>
            <person name="Nowell W R."/>
        </authorList>
    </citation>
    <scope>NUCLEOTIDE SEQUENCE</scope>
</reference>
<dbReference type="PANTHER" id="PTHR24379:SF121">
    <property type="entry name" value="C2H2-TYPE DOMAIN-CONTAINING PROTEIN"/>
    <property type="match status" value="1"/>
</dbReference>
<dbReference type="Proteomes" id="UP000663845">
    <property type="component" value="Unassembled WGS sequence"/>
</dbReference>
<evidence type="ECO:0000256" key="5">
    <source>
        <dbReference type="PROSITE-ProRule" id="PRU00042"/>
    </source>
</evidence>
<dbReference type="PANTHER" id="PTHR24379">
    <property type="entry name" value="KRAB AND ZINC FINGER DOMAIN-CONTAINING"/>
    <property type="match status" value="1"/>
</dbReference>
<keyword evidence="3 5" id="KW-0863">Zinc-finger</keyword>
<evidence type="ECO:0000313" key="8">
    <source>
        <dbReference type="EMBL" id="CAF3642713.1"/>
    </source>
</evidence>
<protein>
    <recommendedName>
        <fullName evidence="6">C2H2-type domain-containing protein</fullName>
    </recommendedName>
</protein>
<dbReference type="Gene3D" id="3.30.160.60">
    <property type="entry name" value="Classic Zinc Finger"/>
    <property type="match status" value="1"/>
</dbReference>
<accession>A0A818QL12</accession>
<dbReference type="EMBL" id="CAJNOG010000018">
    <property type="protein sequence ID" value="CAF0766145.1"/>
    <property type="molecule type" value="Genomic_DNA"/>
</dbReference>
<dbReference type="EMBL" id="CAJOAZ010000416">
    <property type="protein sequence ID" value="CAF3642713.1"/>
    <property type="molecule type" value="Genomic_DNA"/>
</dbReference>
<evidence type="ECO:0000313" key="9">
    <source>
        <dbReference type="Proteomes" id="UP000663844"/>
    </source>
</evidence>